<dbReference type="GO" id="GO:0008253">
    <property type="term" value="F:5'-nucleotidase activity"/>
    <property type="evidence" value="ECO:0007669"/>
    <property type="project" value="TreeGrafter"/>
</dbReference>
<dbReference type="EC" id="3.1.31.-" evidence="6"/>
<dbReference type="PANTHER" id="PTHR11575:SF24">
    <property type="entry name" value="5'-NUCLEOTIDASE"/>
    <property type="match status" value="1"/>
</dbReference>
<dbReference type="STRING" id="59561.AQZ59_00533"/>
<dbReference type="GO" id="GO:0030288">
    <property type="term" value="C:outer membrane-bounded periplasmic space"/>
    <property type="evidence" value="ECO:0007669"/>
    <property type="project" value="TreeGrafter"/>
</dbReference>
<proteinExistence type="predicted"/>
<dbReference type="InterPro" id="IPR006179">
    <property type="entry name" value="5_nucleotidase/apyrase"/>
</dbReference>
<evidence type="ECO:0000313" key="7">
    <source>
        <dbReference type="EMBL" id="MDK8601830.1"/>
    </source>
</evidence>
<reference evidence="7" key="2">
    <citation type="submission" date="2023-05" db="EMBL/GenBank/DDBJ databases">
        <title>Genomic Catalog of Human Bladder Bacteria.</title>
        <authorList>
            <person name="Du J."/>
        </authorList>
    </citation>
    <scope>NUCLEOTIDE SEQUENCE</scope>
    <source>
        <strain evidence="7">UMB1304A</strain>
    </source>
</reference>
<dbReference type="InterPro" id="IPR036907">
    <property type="entry name" value="5'-Nucleotdase_C_sf"/>
</dbReference>
<evidence type="ECO:0000259" key="5">
    <source>
        <dbReference type="Pfam" id="PF02872"/>
    </source>
</evidence>
<dbReference type="EMBL" id="JASPDQ010000009">
    <property type="protein sequence ID" value="MDK8601830.1"/>
    <property type="molecule type" value="Genomic_DNA"/>
</dbReference>
<keyword evidence="8" id="KW-1185">Reference proteome</keyword>
<comment type="caution">
    <text evidence="6">The sequence shown here is derived from an EMBL/GenBank/DDBJ whole genome shotgun (WGS) entry which is preliminary data.</text>
</comment>
<dbReference type="RefSeq" id="WP_062612904.1">
    <property type="nucleotide sequence ID" value="NZ_JASPDQ010000009.1"/>
</dbReference>
<keyword evidence="6" id="KW-0378">Hydrolase</keyword>
<evidence type="ECO:0000256" key="1">
    <source>
        <dbReference type="ARBA" id="ARBA00022729"/>
    </source>
</evidence>
<dbReference type="GO" id="GO:0009166">
    <property type="term" value="P:nucleotide catabolic process"/>
    <property type="evidence" value="ECO:0007669"/>
    <property type="project" value="InterPro"/>
</dbReference>
<organism evidence="6 8">
    <name type="scientific">Trueperella bernardiae</name>
    <dbReference type="NCBI Taxonomy" id="59561"/>
    <lineage>
        <taxon>Bacteria</taxon>
        <taxon>Bacillati</taxon>
        <taxon>Actinomycetota</taxon>
        <taxon>Actinomycetes</taxon>
        <taxon>Actinomycetales</taxon>
        <taxon>Actinomycetaceae</taxon>
        <taxon>Trueperella</taxon>
    </lineage>
</organism>
<dbReference type="GO" id="GO:0008768">
    <property type="term" value="F:UDP-sugar diphosphatase activity"/>
    <property type="evidence" value="ECO:0007669"/>
    <property type="project" value="TreeGrafter"/>
</dbReference>
<dbReference type="PATRIC" id="fig|59561.3.peg.525"/>
<dbReference type="Gene3D" id="3.90.780.10">
    <property type="entry name" value="5'-Nucleotidase, C-terminal domain"/>
    <property type="match status" value="1"/>
</dbReference>
<evidence type="ECO:0000259" key="4">
    <source>
        <dbReference type="Pfam" id="PF00149"/>
    </source>
</evidence>
<reference evidence="6 8" key="1">
    <citation type="submission" date="2015-11" db="EMBL/GenBank/DDBJ databases">
        <title>Draft Genome Sequence of the Type Strain Trueperella bernardiae LCDC 89-0504T, Isolated from Blood Culture.</title>
        <authorList>
            <person name="Bernier A.-M."/>
            <person name="Bernard K."/>
        </authorList>
    </citation>
    <scope>NUCLEOTIDE SEQUENCE [LARGE SCALE GENOMIC DNA]</scope>
    <source>
        <strain evidence="6 8">LCDC 89-0504</strain>
    </source>
</reference>
<dbReference type="PRINTS" id="PR01607">
    <property type="entry name" value="APYRASEFAMLY"/>
</dbReference>
<dbReference type="InterPro" id="IPR029052">
    <property type="entry name" value="Metallo-depent_PP-like"/>
</dbReference>
<dbReference type="InterPro" id="IPR008334">
    <property type="entry name" value="5'-Nucleotdase_C"/>
</dbReference>
<evidence type="ECO:0000313" key="6">
    <source>
        <dbReference type="EMBL" id="KTF04549.1"/>
    </source>
</evidence>
<feature type="chain" id="PRO_5006924264" evidence="3">
    <location>
        <begin position="27"/>
        <end position="987"/>
    </location>
</feature>
<gene>
    <name evidence="6" type="primary">yhcR_1</name>
    <name evidence="6" type="ORF">AQZ59_00533</name>
    <name evidence="7" type="ORF">QP858_05055</name>
</gene>
<dbReference type="InterPro" id="IPR028994">
    <property type="entry name" value="Integrin_alpha_N"/>
</dbReference>
<name>A0A0W1KKK4_9ACTO</name>
<feature type="domain" description="Calcineurin-like phosphoesterase" evidence="4">
    <location>
        <begin position="78"/>
        <end position="293"/>
    </location>
</feature>
<protein>
    <submittedName>
        <fullName evidence="7">Bifunctional UDP-sugar hydrolase/5'-nucleotidase</fullName>
    </submittedName>
    <submittedName>
        <fullName evidence="6">Endonuclease YhcR</fullName>
        <ecNumber evidence="6">3.1.31.-</ecNumber>
    </submittedName>
</protein>
<dbReference type="Proteomes" id="UP000054404">
    <property type="component" value="Unassembled WGS sequence"/>
</dbReference>
<dbReference type="AlphaFoldDB" id="A0A0W1KKK4"/>
<dbReference type="SUPFAM" id="SSF69318">
    <property type="entry name" value="Integrin alpha N-terminal domain"/>
    <property type="match status" value="1"/>
</dbReference>
<dbReference type="Pfam" id="PF02872">
    <property type="entry name" value="5_nucleotid_C"/>
    <property type="match status" value="1"/>
</dbReference>
<dbReference type="OrthoDB" id="1016457at2"/>
<accession>A0A0W1KKK4</accession>
<feature type="signal peptide" evidence="3">
    <location>
        <begin position="1"/>
        <end position="26"/>
    </location>
</feature>
<evidence type="ECO:0000256" key="3">
    <source>
        <dbReference type="SAM" id="SignalP"/>
    </source>
</evidence>
<dbReference type="SUPFAM" id="SSF56300">
    <property type="entry name" value="Metallo-dependent phosphatases"/>
    <property type="match status" value="1"/>
</dbReference>
<dbReference type="Pfam" id="PF00149">
    <property type="entry name" value="Metallophos"/>
    <property type="match status" value="1"/>
</dbReference>
<evidence type="ECO:0000313" key="8">
    <source>
        <dbReference type="Proteomes" id="UP000054404"/>
    </source>
</evidence>
<feature type="domain" description="5'-Nucleotidase C-terminal" evidence="5">
    <location>
        <begin position="393"/>
        <end position="550"/>
    </location>
</feature>
<dbReference type="GO" id="GO:0004519">
    <property type="term" value="F:endonuclease activity"/>
    <property type="evidence" value="ECO:0007669"/>
    <property type="project" value="UniProtKB-KW"/>
</dbReference>
<dbReference type="InterPro" id="IPR004843">
    <property type="entry name" value="Calcineurin-like_PHP"/>
</dbReference>
<dbReference type="Gene3D" id="3.60.21.10">
    <property type="match status" value="1"/>
</dbReference>
<evidence type="ECO:0000256" key="2">
    <source>
        <dbReference type="SAM" id="MobiDB-lite"/>
    </source>
</evidence>
<feature type="compositionally biased region" description="Low complexity" evidence="2">
    <location>
        <begin position="35"/>
        <end position="51"/>
    </location>
</feature>
<feature type="region of interest" description="Disordered" evidence="2">
    <location>
        <begin position="35"/>
        <end position="64"/>
    </location>
</feature>
<keyword evidence="6" id="KW-0540">Nuclease</keyword>
<sequence length="987" mass="103509">MKRAKRLVLGSVATSSLILSPTVALATTDDASRAAAVETETSVEAEAPATEPAEDAAKAEPAPEGAGSDIVVLDLYNLTDIHGHIEQTTKKVGGKVTVNEAGLSAMSCYVKEAKKKNPNSQLVLLGDNIGASPFTSGSQHDNPTIAALNKMDVFASTIGNHEFDKGQEVLRARFTGGTVDGVTYEKVNFPYLGANITGLEGLGTYEVWTSPSGVKVAFIGAIEDDADTKVFPGTFDGMEFSKPVPVINDLAKEIKTKGEADVVIAMYDNDVAQSYPKMGEYVDGIMGGDTHKPYYFTKVATESGHVLSATASGSFTDNLSNLRITYDTKAKKVVDSEAVQITAAEVATCGDDPEVKAVVDQAKTAAHEAGSKVIADGAGNFSRGYQQTVKDGQATRGENRGTESTIGGLIADAMRETITTLDGDPIDIGIINAGGIRADLLPADGKVTVADVFKVQPFSNEVGYVKMTGAQFKTLLEQQWKVLGKDSTRPMLKLGLSKNVRYTFDPSKPMGERVTSILIDGAPIDPAKTYTVSSVTFLLSGGDSFDVLKDPSIAGTLKTIPDRLDRDFFGAYLTKNPTVQPRETKQSVGVSLTADVAGNTASAKVSLRGLSFSGEGEARTKDVTVKLGDVTATAKVNNTLEDANAANENAIVTADGVGYVDAPISLTATAQCKTAGTVHLPLTVLNEAGVELVGEAAGLGVDVACTPAGGDSDEGEQGGDHGQCMVMDRPAKPARATGKLGEATGDAYADLWSVDSSGAVHFYAGTGKGLVHRGVVMCGAKDIVEIDAIPDVNGDGRADVLARYESGDLYYMYSAGDGFLTKGLKAGHGWNAMDNVTYVGTLGSSKDTYVVAVQVATGDLYRYNVSAVGLHSGMKIGHGWNSMRFVLAPGQFSGSAHNDLVAIHEDGRMFAYEGAANGYLYGVGQIGHGWGGFTYASIPGDLNGDGKYDLIGIRNEGTMFSYLNKASGSWTPATQIGHGWQKMLTIS</sequence>
<dbReference type="SUPFAM" id="SSF55816">
    <property type="entry name" value="5'-nucleotidase (syn. UDP-sugar hydrolase), C-terminal domain"/>
    <property type="match status" value="1"/>
</dbReference>
<dbReference type="EMBL" id="LNIZ01000002">
    <property type="protein sequence ID" value="KTF04549.1"/>
    <property type="molecule type" value="Genomic_DNA"/>
</dbReference>
<keyword evidence="6" id="KW-0255">Endonuclease</keyword>
<dbReference type="Proteomes" id="UP001225576">
    <property type="component" value="Unassembled WGS sequence"/>
</dbReference>
<dbReference type="PANTHER" id="PTHR11575">
    <property type="entry name" value="5'-NUCLEOTIDASE-RELATED"/>
    <property type="match status" value="1"/>
</dbReference>
<keyword evidence="1 3" id="KW-0732">Signal</keyword>